<reference evidence="3 4" key="1">
    <citation type="journal article" date="2011" name="J. Bacteriol.">
        <title>Complete genome sequence of the type strain Cupriavidus necator N-1.</title>
        <authorList>
            <person name="Poehlein A."/>
            <person name="Kusian B."/>
            <person name="Friedrich B."/>
            <person name="Daniel R."/>
            <person name="Bowien B."/>
        </authorList>
    </citation>
    <scope>NUCLEOTIDE SEQUENCE [LARGE SCALE GENOMIC DNA]</scope>
    <source>
        <strain evidence="4">ATCC 43291 / DSM 13513 / CCUG 52238 / LMG 8453 / N-1</strain>
    </source>
</reference>
<dbReference type="KEGG" id="cnc:CNE_2c03830"/>
<protein>
    <recommendedName>
        <fullName evidence="2">Calcium/calmodulin-dependent protein kinase II association-domain domain-containing protein</fullName>
    </recommendedName>
</protein>
<dbReference type="InterPro" id="IPR011944">
    <property type="entry name" value="Steroid_delta5-4_isomerase"/>
</dbReference>
<sequence length="164" mass="18005">MSARSASLSIVFVLSTVLSACATTTTDDNVAKEQVAAATRAWIDAMSSHNQEQVLALYDPEAVLWGTTSPTIRDNPESVREYFNFLRTAPPYYKGILGEQRIRVHDDMAINTGTYTFVGPAVDAAGKPVSRPARFSFVYRYRNGRWLIVDHHSSAVPAPAAPTK</sequence>
<evidence type="ECO:0000259" key="2">
    <source>
        <dbReference type="Pfam" id="PF08332"/>
    </source>
</evidence>
<dbReference type="InterPro" id="IPR013543">
    <property type="entry name" value="Ca/CaM-dep_prot_kinase-assoc"/>
</dbReference>
<dbReference type="Pfam" id="PF08332">
    <property type="entry name" value="CaMKII_AD"/>
    <property type="match status" value="1"/>
</dbReference>
<accession>F8GQ15</accession>
<dbReference type="Gene3D" id="3.10.450.50">
    <property type="match status" value="1"/>
</dbReference>
<dbReference type="EMBL" id="CP002878">
    <property type="protein sequence ID" value="AEI79368.1"/>
    <property type="molecule type" value="Genomic_DNA"/>
</dbReference>
<dbReference type="InterPro" id="IPR032710">
    <property type="entry name" value="NTF2-like_dom_sf"/>
</dbReference>
<proteinExistence type="predicted"/>
<keyword evidence="1" id="KW-0732">Signal</keyword>
<feature type="chain" id="PRO_5003371642" description="Calcium/calmodulin-dependent protein kinase II association-domain domain-containing protein" evidence="1">
    <location>
        <begin position="23"/>
        <end position="164"/>
    </location>
</feature>
<dbReference type="PROSITE" id="PS51257">
    <property type="entry name" value="PROKAR_LIPOPROTEIN"/>
    <property type="match status" value="1"/>
</dbReference>
<feature type="domain" description="Calcium/calmodulin-dependent protein kinase II association-domain" evidence="2">
    <location>
        <begin position="32"/>
        <end position="157"/>
    </location>
</feature>
<dbReference type="GO" id="GO:0004683">
    <property type="term" value="F:calcium/calmodulin-dependent protein kinase activity"/>
    <property type="evidence" value="ECO:0007669"/>
    <property type="project" value="InterPro"/>
</dbReference>
<dbReference type="AlphaFoldDB" id="F8GQ15"/>
<evidence type="ECO:0000313" key="4">
    <source>
        <dbReference type="Proteomes" id="UP000006798"/>
    </source>
</evidence>
<evidence type="ECO:0000256" key="1">
    <source>
        <dbReference type="SAM" id="SignalP"/>
    </source>
</evidence>
<name>F8GQ15_CUPNN</name>
<dbReference type="RefSeq" id="WP_013952089.1">
    <property type="nucleotide sequence ID" value="NC_015723.1"/>
</dbReference>
<dbReference type="GO" id="GO:0005516">
    <property type="term" value="F:calmodulin binding"/>
    <property type="evidence" value="ECO:0007669"/>
    <property type="project" value="InterPro"/>
</dbReference>
<dbReference type="NCBIfam" id="TIGR02246">
    <property type="entry name" value="SgcJ/EcaC family oxidoreductase"/>
    <property type="match status" value="1"/>
</dbReference>
<organism evidence="3 4">
    <name type="scientific">Cupriavidus necator (strain ATCC 43291 / DSM 13513 / CCUG 52238 / LMG 8453 / N-1)</name>
    <name type="common">Ralstonia eutropha</name>
    <dbReference type="NCBI Taxonomy" id="1042878"/>
    <lineage>
        <taxon>Bacteria</taxon>
        <taxon>Pseudomonadati</taxon>
        <taxon>Pseudomonadota</taxon>
        <taxon>Betaproteobacteria</taxon>
        <taxon>Burkholderiales</taxon>
        <taxon>Burkholderiaceae</taxon>
        <taxon>Cupriavidus</taxon>
    </lineage>
</organism>
<gene>
    <name evidence="3" type="ordered locus">CNE_2c03830</name>
</gene>
<dbReference type="GeneID" id="34305092"/>
<dbReference type="Proteomes" id="UP000006798">
    <property type="component" value="Chromosome 2"/>
</dbReference>
<dbReference type="HOGENOM" id="CLU_123929_0_0_4"/>
<feature type="signal peptide" evidence="1">
    <location>
        <begin position="1"/>
        <end position="22"/>
    </location>
</feature>
<evidence type="ECO:0000313" key="3">
    <source>
        <dbReference type="EMBL" id="AEI79368.1"/>
    </source>
</evidence>
<dbReference type="SUPFAM" id="SSF54427">
    <property type="entry name" value="NTF2-like"/>
    <property type="match status" value="1"/>
</dbReference>